<keyword evidence="3" id="KW-1185">Reference proteome</keyword>
<organism evidence="2 3">
    <name type="scientific">Tetraparma gracilis</name>
    <dbReference type="NCBI Taxonomy" id="2962635"/>
    <lineage>
        <taxon>Eukaryota</taxon>
        <taxon>Sar</taxon>
        <taxon>Stramenopiles</taxon>
        <taxon>Ochrophyta</taxon>
        <taxon>Bolidophyceae</taxon>
        <taxon>Parmales</taxon>
        <taxon>Triparmaceae</taxon>
        <taxon>Tetraparma</taxon>
    </lineage>
</organism>
<gene>
    <name evidence="2" type="ORF">TeGR_g14471</name>
</gene>
<dbReference type="Proteomes" id="UP001165060">
    <property type="component" value="Unassembled WGS sequence"/>
</dbReference>
<feature type="region of interest" description="Disordered" evidence="1">
    <location>
        <begin position="1"/>
        <end position="81"/>
    </location>
</feature>
<evidence type="ECO:0000313" key="3">
    <source>
        <dbReference type="Proteomes" id="UP001165060"/>
    </source>
</evidence>
<feature type="compositionally biased region" description="Basic residues" evidence="1">
    <location>
        <begin position="369"/>
        <end position="386"/>
    </location>
</feature>
<feature type="region of interest" description="Disordered" evidence="1">
    <location>
        <begin position="365"/>
        <end position="395"/>
    </location>
</feature>
<feature type="compositionally biased region" description="Low complexity" evidence="1">
    <location>
        <begin position="243"/>
        <end position="257"/>
    </location>
</feature>
<feature type="region of interest" description="Disordered" evidence="1">
    <location>
        <begin position="326"/>
        <end position="348"/>
    </location>
</feature>
<name>A0ABQ6MBX8_9STRA</name>
<dbReference type="EMBL" id="BRYB01002658">
    <property type="protein sequence ID" value="GMI23455.1"/>
    <property type="molecule type" value="Genomic_DNA"/>
</dbReference>
<sequence>MSQHSYLSQPSLPPPNPLSSIPSTHTRMRAKAQVLAKDHITLRGDGYSNMEKPPSREEVSTPDRSRRPAPAAAPPSVGKGGASLPTVSELVHLASCPNPPPRVALLCWAVTTALGPAPRGPPPTSEPPGGVAWPGVQRCLIRSSDLLGRLRSFDRAAAPDWRVRVLSMGLRHADAEWEEAGARREGFRKLGLWLRETMRTSPVPALMMPMSGAVVDVDVDLDDAEELVNKAPSPANCESEKGPAASPSDSPSASPSDSPRRLQLDEDSSVTGESESDSDRSASSSDRSASSPTGSGSERSGSPPPDFELTFQCVDLDRLLLKATPRVTPRVTPRGEPVQVEEEAEPEPVAKLQQWLMFDPAHFVAERERKKKMSPPKSPPPKRKPKPMPPPSMPP</sequence>
<comment type="caution">
    <text evidence="2">The sequence shown here is derived from an EMBL/GenBank/DDBJ whole genome shotgun (WGS) entry which is preliminary data.</text>
</comment>
<feature type="compositionally biased region" description="Low complexity" evidence="1">
    <location>
        <begin position="281"/>
        <end position="301"/>
    </location>
</feature>
<feature type="compositionally biased region" description="Low complexity" evidence="1">
    <location>
        <begin position="1"/>
        <end position="10"/>
    </location>
</feature>
<evidence type="ECO:0000313" key="2">
    <source>
        <dbReference type="EMBL" id="GMI23455.1"/>
    </source>
</evidence>
<evidence type="ECO:0000256" key="1">
    <source>
        <dbReference type="SAM" id="MobiDB-lite"/>
    </source>
</evidence>
<feature type="region of interest" description="Disordered" evidence="1">
    <location>
        <begin position="230"/>
        <end position="309"/>
    </location>
</feature>
<proteinExistence type="predicted"/>
<accession>A0ABQ6MBX8</accession>
<feature type="non-terminal residue" evidence="2">
    <location>
        <position position="395"/>
    </location>
</feature>
<protein>
    <submittedName>
        <fullName evidence="2">Uncharacterized protein</fullName>
    </submittedName>
</protein>
<reference evidence="2 3" key="1">
    <citation type="journal article" date="2023" name="Commun. Biol.">
        <title>Genome analysis of Parmales, the sister group of diatoms, reveals the evolutionary specialization of diatoms from phago-mixotrophs to photoautotrophs.</title>
        <authorList>
            <person name="Ban H."/>
            <person name="Sato S."/>
            <person name="Yoshikawa S."/>
            <person name="Yamada K."/>
            <person name="Nakamura Y."/>
            <person name="Ichinomiya M."/>
            <person name="Sato N."/>
            <person name="Blanc-Mathieu R."/>
            <person name="Endo H."/>
            <person name="Kuwata A."/>
            <person name="Ogata H."/>
        </authorList>
    </citation>
    <scope>NUCLEOTIDE SEQUENCE [LARGE SCALE GENOMIC DNA]</scope>
</reference>
<feature type="compositionally biased region" description="Basic and acidic residues" evidence="1">
    <location>
        <begin position="53"/>
        <end position="66"/>
    </location>
</feature>